<dbReference type="Gene3D" id="3.40.50.1820">
    <property type="entry name" value="alpha/beta hydrolase"/>
    <property type="match status" value="1"/>
</dbReference>
<dbReference type="PANTHER" id="PTHR11802:SF449">
    <property type="entry name" value="CARBOXYPEPTIDASE"/>
    <property type="match status" value="1"/>
</dbReference>
<name>A0ABP0MKR6_9DINO</name>
<dbReference type="InterPro" id="IPR029058">
    <property type="entry name" value="AB_hydrolase_fold"/>
</dbReference>
<keyword evidence="5" id="KW-1185">Reference proteome</keyword>
<comment type="similarity">
    <text evidence="1 2">Belongs to the peptidase S10 family.</text>
</comment>
<evidence type="ECO:0000313" key="4">
    <source>
        <dbReference type="EMBL" id="CAK9051427.1"/>
    </source>
</evidence>
<reference evidence="4 5" key="1">
    <citation type="submission" date="2024-02" db="EMBL/GenBank/DDBJ databases">
        <authorList>
            <person name="Chen Y."/>
            <person name="Shah S."/>
            <person name="Dougan E. K."/>
            <person name="Thang M."/>
            <person name="Chan C."/>
        </authorList>
    </citation>
    <scope>NUCLEOTIDE SEQUENCE [LARGE SCALE GENOMIC DNA]</scope>
</reference>
<dbReference type="InterPro" id="IPR033124">
    <property type="entry name" value="Ser_caboxypep_his_AS"/>
</dbReference>
<comment type="caution">
    <text evidence="4">The sequence shown here is derived from an EMBL/GenBank/DDBJ whole genome shotgun (WGS) entry which is preliminary data.</text>
</comment>
<evidence type="ECO:0000256" key="1">
    <source>
        <dbReference type="ARBA" id="ARBA00009431"/>
    </source>
</evidence>
<proteinExistence type="inferred from homology"/>
<evidence type="ECO:0000313" key="5">
    <source>
        <dbReference type="Proteomes" id="UP001642464"/>
    </source>
</evidence>
<keyword evidence="2" id="KW-0645">Protease</keyword>
<feature type="signal peptide" evidence="3">
    <location>
        <begin position="1"/>
        <end position="15"/>
    </location>
</feature>
<keyword evidence="2" id="KW-0378">Hydrolase</keyword>
<gene>
    <name evidence="4" type="ORF">SCF082_LOCUS28226</name>
</gene>
<dbReference type="Proteomes" id="UP001642464">
    <property type="component" value="Unassembled WGS sequence"/>
</dbReference>
<dbReference type="PANTHER" id="PTHR11802">
    <property type="entry name" value="SERINE PROTEASE FAMILY S10 SERINE CARBOXYPEPTIDASE"/>
    <property type="match status" value="1"/>
</dbReference>
<evidence type="ECO:0000256" key="3">
    <source>
        <dbReference type="SAM" id="SignalP"/>
    </source>
</evidence>
<organism evidence="4 5">
    <name type="scientific">Durusdinium trenchii</name>
    <dbReference type="NCBI Taxonomy" id="1381693"/>
    <lineage>
        <taxon>Eukaryota</taxon>
        <taxon>Sar</taxon>
        <taxon>Alveolata</taxon>
        <taxon>Dinophyceae</taxon>
        <taxon>Suessiales</taxon>
        <taxon>Symbiodiniaceae</taxon>
        <taxon>Durusdinium</taxon>
    </lineage>
</organism>
<dbReference type="PRINTS" id="PR00724">
    <property type="entry name" value="CRBOXYPTASEC"/>
</dbReference>
<protein>
    <recommendedName>
        <fullName evidence="2">Carboxypeptidase</fullName>
        <ecNumber evidence="2">3.4.16.-</ecNumber>
    </recommendedName>
</protein>
<dbReference type="EC" id="3.4.16.-" evidence="2"/>
<dbReference type="SUPFAM" id="SSF53474">
    <property type="entry name" value="alpha/beta-Hydrolases"/>
    <property type="match status" value="1"/>
</dbReference>
<keyword evidence="3" id="KW-0732">Signal</keyword>
<feature type="chain" id="PRO_5045320045" description="Carboxypeptidase" evidence="3">
    <location>
        <begin position="16"/>
        <end position="595"/>
    </location>
</feature>
<dbReference type="InterPro" id="IPR001563">
    <property type="entry name" value="Peptidase_S10"/>
</dbReference>
<dbReference type="Pfam" id="PF00450">
    <property type="entry name" value="Peptidase_S10"/>
    <property type="match status" value="1"/>
</dbReference>
<dbReference type="EMBL" id="CAXAMM010022223">
    <property type="protein sequence ID" value="CAK9051427.1"/>
    <property type="molecule type" value="Genomic_DNA"/>
</dbReference>
<dbReference type="InterPro" id="IPR018202">
    <property type="entry name" value="Ser_caboxypep_ser_AS"/>
</dbReference>
<dbReference type="PROSITE" id="PS00131">
    <property type="entry name" value="CARBOXYPEPT_SER_SER"/>
    <property type="match status" value="1"/>
</dbReference>
<evidence type="ECO:0000256" key="2">
    <source>
        <dbReference type="RuleBase" id="RU361156"/>
    </source>
</evidence>
<accession>A0ABP0MKR6</accession>
<dbReference type="PROSITE" id="PS00560">
    <property type="entry name" value="CARBOXYPEPT_SER_HIS"/>
    <property type="match status" value="1"/>
</dbReference>
<sequence>MALLAAWCLIGLVSGQSDAVDLGPRFSDYRSYAGMGDVDAGGLFYWYFEPIGVAAETPLLLWLQGGPGASSMLGNFYELGPVKLSDQGELVPRARNETWASLLPVLFVDSPVGTGWSWAKSNGSYAQSQDDVARNLHQLLELFARRHPRVPSKLVLAGESYGGHFVPALGAWLLQHESYFTLEAVLIGDGLTDPGTQVLTKPGVAFAFGLLDERRTAEAQRLANKAHAAVRAEHWAEAAEWRSAMEDLVKNVSLINPYDVRTTVQYSWDAMQKFFDQNSTKDLLHIPRALHFGTAPEVKENLKADIMKSQKPHVETLLGAGVRLLLYQGQFDWKDGVVSNEAWIRSLNWTGAEEFLSNERRVWRRPDEQIAGYWKSFKNLEQVVVLGAGHMVPMNQPLSEETKSDAALAVQSIPAYVEASDLFIALVPDLVHADTGVSCNYTSWLSRGWCRAELWCRLLSNREDPSVICLFSAKEAEFIFPLDWQQSRISDGAFTVESDREEVVKLGEMALKSKLDHLKSHGQLTHYRFYLAWRAKLLNQDQESWDLNGFLEHFDFPSISEAIKEQKGMTGMCCAVMAGDTKIIRQLVEHRADAA</sequence>
<keyword evidence="2" id="KW-0121">Carboxypeptidase</keyword>